<dbReference type="AlphaFoldDB" id="A0A0W0YII5"/>
<dbReference type="RefSeq" id="WP_058514886.1">
    <property type="nucleotide sequence ID" value="NZ_CAAAIH010000044.1"/>
</dbReference>
<evidence type="ECO:0000313" key="1">
    <source>
        <dbReference type="EMBL" id="KTD56765.1"/>
    </source>
</evidence>
<dbReference type="Proteomes" id="UP000054703">
    <property type="component" value="Unassembled WGS sequence"/>
</dbReference>
<name>A0A0W0YII5_9GAMM</name>
<dbReference type="EMBL" id="LNYU01000081">
    <property type="protein sequence ID" value="KTD56765.1"/>
    <property type="molecule type" value="Genomic_DNA"/>
</dbReference>
<gene>
    <name evidence="1" type="ORF">Lsan_2925</name>
</gene>
<organism evidence="1 2">
    <name type="scientific">Legionella santicrucis</name>
    <dbReference type="NCBI Taxonomy" id="45074"/>
    <lineage>
        <taxon>Bacteria</taxon>
        <taxon>Pseudomonadati</taxon>
        <taxon>Pseudomonadota</taxon>
        <taxon>Gammaproteobacteria</taxon>
        <taxon>Legionellales</taxon>
        <taxon>Legionellaceae</taxon>
        <taxon>Legionella</taxon>
    </lineage>
</organism>
<comment type="caution">
    <text evidence="1">The sequence shown here is derived from an EMBL/GenBank/DDBJ whole genome shotgun (WGS) entry which is preliminary data.</text>
</comment>
<proteinExistence type="predicted"/>
<keyword evidence="2" id="KW-1185">Reference proteome</keyword>
<accession>A0A0W0YII5</accession>
<evidence type="ECO:0000313" key="2">
    <source>
        <dbReference type="Proteomes" id="UP000054703"/>
    </source>
</evidence>
<dbReference type="PATRIC" id="fig|45074.5.peg.3143"/>
<sequence>MSIITPVTSRIDHITFDLLSCVNELQGLRDQLTLQDVKQIRHINQKLHDLMGYSSITLKKIVEVI</sequence>
<dbReference type="STRING" id="45074.Lsan_2925"/>
<dbReference type="OrthoDB" id="5642699at2"/>
<reference evidence="1 2" key="1">
    <citation type="submission" date="2015-11" db="EMBL/GenBank/DDBJ databases">
        <title>Genomic analysis of 38 Legionella species identifies large and diverse effector repertoires.</title>
        <authorList>
            <person name="Burstein D."/>
            <person name="Amaro F."/>
            <person name="Zusman T."/>
            <person name="Lifshitz Z."/>
            <person name="Cohen O."/>
            <person name="Gilbert J.A."/>
            <person name="Pupko T."/>
            <person name="Shuman H.A."/>
            <person name="Segal G."/>
        </authorList>
    </citation>
    <scope>NUCLEOTIDE SEQUENCE [LARGE SCALE GENOMIC DNA]</scope>
    <source>
        <strain evidence="1 2">SC-63-C7</strain>
    </source>
</reference>
<protein>
    <submittedName>
        <fullName evidence="1">Uncharacterized protein</fullName>
    </submittedName>
</protein>